<dbReference type="AlphaFoldDB" id="A0A917QYN7"/>
<protein>
    <submittedName>
        <fullName evidence="1">Uncharacterized protein</fullName>
    </submittedName>
</protein>
<dbReference type="Proteomes" id="UP000645217">
    <property type="component" value="Unassembled WGS sequence"/>
</dbReference>
<reference evidence="1" key="2">
    <citation type="submission" date="2020-09" db="EMBL/GenBank/DDBJ databases">
        <authorList>
            <person name="Sun Q."/>
            <person name="Ohkuma M."/>
        </authorList>
    </citation>
    <scope>NUCLEOTIDE SEQUENCE</scope>
    <source>
        <strain evidence="1">JCM 13064</strain>
    </source>
</reference>
<organism evidence="1 2">
    <name type="scientific">Sphaerisporangium melleum</name>
    <dbReference type="NCBI Taxonomy" id="321316"/>
    <lineage>
        <taxon>Bacteria</taxon>
        <taxon>Bacillati</taxon>
        <taxon>Actinomycetota</taxon>
        <taxon>Actinomycetes</taxon>
        <taxon>Streptosporangiales</taxon>
        <taxon>Streptosporangiaceae</taxon>
        <taxon>Sphaerisporangium</taxon>
    </lineage>
</organism>
<dbReference type="EMBL" id="BMNT01000008">
    <property type="protein sequence ID" value="GGK75854.1"/>
    <property type="molecule type" value="Genomic_DNA"/>
</dbReference>
<keyword evidence="2" id="KW-1185">Reference proteome</keyword>
<evidence type="ECO:0000313" key="2">
    <source>
        <dbReference type="Proteomes" id="UP000645217"/>
    </source>
</evidence>
<evidence type="ECO:0000313" key="1">
    <source>
        <dbReference type="EMBL" id="GGK75854.1"/>
    </source>
</evidence>
<name>A0A917QYN7_9ACTN</name>
<comment type="caution">
    <text evidence="1">The sequence shown here is derived from an EMBL/GenBank/DDBJ whole genome shotgun (WGS) entry which is preliminary data.</text>
</comment>
<dbReference type="RefSeq" id="WP_189162517.1">
    <property type="nucleotide sequence ID" value="NZ_BMNT01000008.1"/>
</dbReference>
<accession>A0A917QYN7</accession>
<sequence>MHIDLARARLESAANFTQLSPESQAVVKRAIRTDFRQFELKEPKGTLGVGLHVLTCQREEKSVVERVEQVNIYTPEKRSVPRLTSRLHDERHQVWEVRRHIHGSAPTIWVHELPEEALRIYLYVLADWLGPDGASFLKGGSVSIEKLLTQAFFQTVDLAGTTVPSPPTSTDESSDSAIAALEAEIIEERSSGASTKRLKELAVALYSEGGTNILRISRLTGLARDTIYRALDQQDVRPIKERLQVEVQREQSEHEKFDRFIADLMQGRAK</sequence>
<gene>
    <name evidence="1" type="ORF">GCM10007964_18310</name>
</gene>
<reference evidence="1" key="1">
    <citation type="journal article" date="2014" name="Int. J. Syst. Evol. Microbiol.">
        <title>Complete genome sequence of Corynebacterium casei LMG S-19264T (=DSM 44701T), isolated from a smear-ripened cheese.</title>
        <authorList>
            <consortium name="US DOE Joint Genome Institute (JGI-PGF)"/>
            <person name="Walter F."/>
            <person name="Albersmeier A."/>
            <person name="Kalinowski J."/>
            <person name="Ruckert C."/>
        </authorList>
    </citation>
    <scope>NUCLEOTIDE SEQUENCE</scope>
    <source>
        <strain evidence="1">JCM 13064</strain>
    </source>
</reference>
<proteinExistence type="predicted"/>